<dbReference type="GO" id="GO:0032259">
    <property type="term" value="P:methylation"/>
    <property type="evidence" value="ECO:0007669"/>
    <property type="project" value="UniProtKB-KW"/>
</dbReference>
<evidence type="ECO:0000313" key="2">
    <source>
        <dbReference type="EMBL" id="CUV02814.1"/>
    </source>
</evidence>
<feature type="domain" description="Methyltransferase" evidence="1">
    <location>
        <begin position="49"/>
        <end position="137"/>
    </location>
</feature>
<dbReference type="GO" id="GO:0008168">
    <property type="term" value="F:methyltransferase activity"/>
    <property type="evidence" value="ECO:0007669"/>
    <property type="project" value="UniProtKB-KW"/>
</dbReference>
<dbReference type="Gene3D" id="2.20.130.10">
    <property type="entry name" value="CAC2371-like domains"/>
    <property type="match status" value="1"/>
</dbReference>
<protein>
    <submittedName>
        <fullName evidence="2">Methyltransferase</fullName>
    </submittedName>
</protein>
<evidence type="ECO:0000259" key="1">
    <source>
        <dbReference type="Pfam" id="PF13649"/>
    </source>
</evidence>
<dbReference type="InterPro" id="IPR029063">
    <property type="entry name" value="SAM-dependent_MTases_sf"/>
</dbReference>
<organism evidence="2">
    <name type="scientific">hydrothermal vent metagenome</name>
    <dbReference type="NCBI Taxonomy" id="652676"/>
    <lineage>
        <taxon>unclassified sequences</taxon>
        <taxon>metagenomes</taxon>
        <taxon>ecological metagenomes</taxon>
    </lineage>
</organism>
<keyword evidence="2" id="KW-0808">Transferase</keyword>
<sequence>MPEVRSIRLYYDLAYLWPIISPPEEYGSEARVFADIVHDELGPGRHRLLELGVGGGHNLFHLTAGFECTAVDLSPDMLALSQGLNPGVEHHVGDMRSIRLDRVFDAVLVHDAASYLLTEQDLRETFATAAAHLLPGGVLMVAPDWVQETFPDGWVYDWDRKQGDIEVNIQEVMVDPDPADTQVESTYTYTIKKEGETTVEVDTHITGLFPLNTWSGLMGQAGFSVEVRPLPPNEGGYGSWLFIGLLRQTI</sequence>
<name>A0A160V9Q1_9ZZZZ</name>
<dbReference type="InterPro" id="IPR041698">
    <property type="entry name" value="Methyltransf_25"/>
</dbReference>
<accession>A0A160V9Q1</accession>
<dbReference type="SUPFAM" id="SSF53335">
    <property type="entry name" value="S-adenosyl-L-methionine-dependent methyltransferases"/>
    <property type="match status" value="1"/>
</dbReference>
<proteinExistence type="predicted"/>
<reference evidence="2" key="1">
    <citation type="submission" date="2015-10" db="EMBL/GenBank/DDBJ databases">
        <authorList>
            <person name="Gilbert D.G."/>
        </authorList>
    </citation>
    <scope>NUCLEOTIDE SEQUENCE</scope>
</reference>
<dbReference type="CDD" id="cd02440">
    <property type="entry name" value="AdoMet_MTases"/>
    <property type="match status" value="1"/>
</dbReference>
<gene>
    <name evidence="2" type="ORF">MGWOODY_Clf1199</name>
</gene>
<dbReference type="Pfam" id="PF13649">
    <property type="entry name" value="Methyltransf_25"/>
    <property type="match status" value="1"/>
</dbReference>
<dbReference type="EMBL" id="FAXA01000315">
    <property type="protein sequence ID" value="CUV02814.1"/>
    <property type="molecule type" value="Genomic_DNA"/>
</dbReference>
<keyword evidence="2" id="KW-0489">Methyltransferase</keyword>
<dbReference type="Gene3D" id="3.40.50.150">
    <property type="entry name" value="Vaccinia Virus protein VP39"/>
    <property type="match status" value="1"/>
</dbReference>
<dbReference type="AlphaFoldDB" id="A0A160V9Q1"/>